<dbReference type="EMBL" id="KV878689">
    <property type="protein sequence ID" value="OJJ68853.1"/>
    <property type="molecule type" value="Genomic_DNA"/>
</dbReference>
<evidence type="ECO:0000259" key="2">
    <source>
        <dbReference type="Pfam" id="PF24883"/>
    </source>
</evidence>
<dbReference type="InterPro" id="IPR056884">
    <property type="entry name" value="NPHP3-like_N"/>
</dbReference>
<proteinExistence type="predicted"/>
<keyword evidence="4" id="KW-1185">Reference proteome</keyword>
<dbReference type="GeneID" id="93574349"/>
<dbReference type="OrthoDB" id="5419927at2759"/>
<reference evidence="4" key="1">
    <citation type="journal article" date="2017" name="Genome Biol.">
        <title>Comparative genomics reveals high biological diversity and specific adaptations in the industrially and medically important fungal genus Aspergillus.</title>
        <authorList>
            <person name="de Vries R.P."/>
            <person name="Riley R."/>
            <person name="Wiebenga A."/>
            <person name="Aguilar-Osorio G."/>
            <person name="Amillis S."/>
            <person name="Uchima C.A."/>
            <person name="Anderluh G."/>
            <person name="Asadollahi M."/>
            <person name="Askin M."/>
            <person name="Barry K."/>
            <person name="Battaglia E."/>
            <person name="Bayram O."/>
            <person name="Benocci T."/>
            <person name="Braus-Stromeyer S.A."/>
            <person name="Caldana C."/>
            <person name="Canovas D."/>
            <person name="Cerqueira G.C."/>
            <person name="Chen F."/>
            <person name="Chen W."/>
            <person name="Choi C."/>
            <person name="Clum A."/>
            <person name="Dos Santos R.A."/>
            <person name="Damasio A.R."/>
            <person name="Diallinas G."/>
            <person name="Emri T."/>
            <person name="Fekete E."/>
            <person name="Flipphi M."/>
            <person name="Freyberg S."/>
            <person name="Gallo A."/>
            <person name="Gournas C."/>
            <person name="Habgood R."/>
            <person name="Hainaut M."/>
            <person name="Harispe M.L."/>
            <person name="Henrissat B."/>
            <person name="Hilden K.S."/>
            <person name="Hope R."/>
            <person name="Hossain A."/>
            <person name="Karabika E."/>
            <person name="Karaffa L."/>
            <person name="Karanyi Z."/>
            <person name="Krasevec N."/>
            <person name="Kuo A."/>
            <person name="Kusch H."/>
            <person name="LaButti K."/>
            <person name="Lagendijk E.L."/>
            <person name="Lapidus A."/>
            <person name="Levasseur A."/>
            <person name="Lindquist E."/>
            <person name="Lipzen A."/>
            <person name="Logrieco A.F."/>
            <person name="MacCabe A."/>
            <person name="Maekelae M.R."/>
            <person name="Malavazi I."/>
            <person name="Melin P."/>
            <person name="Meyer V."/>
            <person name="Mielnichuk N."/>
            <person name="Miskei M."/>
            <person name="Molnar A.P."/>
            <person name="Mule G."/>
            <person name="Ngan C.Y."/>
            <person name="Orejas M."/>
            <person name="Orosz E."/>
            <person name="Ouedraogo J.P."/>
            <person name="Overkamp K.M."/>
            <person name="Park H.-S."/>
            <person name="Perrone G."/>
            <person name="Piumi F."/>
            <person name="Punt P.J."/>
            <person name="Ram A.F."/>
            <person name="Ramon A."/>
            <person name="Rauscher S."/>
            <person name="Record E."/>
            <person name="Riano-Pachon D.M."/>
            <person name="Robert V."/>
            <person name="Roehrig J."/>
            <person name="Ruller R."/>
            <person name="Salamov A."/>
            <person name="Salih N.S."/>
            <person name="Samson R.A."/>
            <person name="Sandor E."/>
            <person name="Sanguinetti M."/>
            <person name="Schuetze T."/>
            <person name="Sepcic K."/>
            <person name="Shelest E."/>
            <person name="Sherlock G."/>
            <person name="Sophianopoulou V."/>
            <person name="Squina F.M."/>
            <person name="Sun H."/>
            <person name="Susca A."/>
            <person name="Todd R.B."/>
            <person name="Tsang A."/>
            <person name="Unkles S.E."/>
            <person name="van de Wiele N."/>
            <person name="van Rossen-Uffink D."/>
            <person name="Oliveira J.V."/>
            <person name="Vesth T.C."/>
            <person name="Visser J."/>
            <person name="Yu J.-H."/>
            <person name="Zhou M."/>
            <person name="Andersen M.R."/>
            <person name="Archer D.B."/>
            <person name="Baker S.E."/>
            <person name="Benoit I."/>
            <person name="Brakhage A.A."/>
            <person name="Braus G.H."/>
            <person name="Fischer R."/>
            <person name="Frisvad J.C."/>
            <person name="Goldman G.H."/>
            <person name="Houbraken J."/>
            <person name="Oakley B."/>
            <person name="Pocsi I."/>
            <person name="Scazzocchio C."/>
            <person name="Seiboth B."/>
            <person name="vanKuyk P.A."/>
            <person name="Wortman J."/>
            <person name="Dyer P.S."/>
            <person name="Grigoriev I.V."/>
        </authorList>
    </citation>
    <scope>NUCLEOTIDE SEQUENCE [LARGE SCALE GENOMIC DNA]</scope>
    <source>
        <strain evidence="4">CBS 101740 / IMI 381727 / IBT 21946</strain>
    </source>
</reference>
<keyword evidence="1" id="KW-0677">Repeat</keyword>
<accession>A0A1L9UBD0</accession>
<dbReference type="Pfam" id="PF24883">
    <property type="entry name" value="NPHP3_N"/>
    <property type="match status" value="1"/>
</dbReference>
<dbReference type="RefSeq" id="XP_067476102.1">
    <property type="nucleotide sequence ID" value="XM_067621861.1"/>
</dbReference>
<gene>
    <name evidence="3" type="ORF">ASPBRDRAFT_209306</name>
</gene>
<dbReference type="VEuPathDB" id="FungiDB:ASPBRDRAFT_209306"/>
<evidence type="ECO:0000313" key="3">
    <source>
        <dbReference type="EMBL" id="OJJ68853.1"/>
    </source>
</evidence>
<dbReference type="OMA" id="PWINLIP"/>
<protein>
    <recommendedName>
        <fullName evidence="2">Nephrocystin 3-like N-terminal domain-containing protein</fullName>
    </recommendedName>
</protein>
<organism evidence="3 4">
    <name type="scientific">Aspergillus brasiliensis (strain CBS 101740 / IMI 381727 / IBT 21946)</name>
    <dbReference type="NCBI Taxonomy" id="767769"/>
    <lineage>
        <taxon>Eukaryota</taxon>
        <taxon>Fungi</taxon>
        <taxon>Dikarya</taxon>
        <taxon>Ascomycota</taxon>
        <taxon>Pezizomycotina</taxon>
        <taxon>Eurotiomycetes</taxon>
        <taxon>Eurotiomycetidae</taxon>
        <taxon>Eurotiales</taxon>
        <taxon>Aspergillaceae</taxon>
        <taxon>Aspergillus</taxon>
        <taxon>Aspergillus subgen. Circumdati</taxon>
    </lineage>
</organism>
<name>A0A1L9UBD0_ASPBC</name>
<dbReference type="AlphaFoldDB" id="A0A1L9UBD0"/>
<dbReference type="Proteomes" id="UP000184499">
    <property type="component" value="Unassembled WGS sequence"/>
</dbReference>
<dbReference type="PANTHER" id="PTHR40619:SF3">
    <property type="entry name" value="FUNGAL STAND N-TERMINAL GOODBYE DOMAIN-CONTAINING PROTEIN"/>
    <property type="match status" value="1"/>
</dbReference>
<sequence>MHPTRRFRKGPAITKGDPGVDFIQRHGYQYHAAWGEKTFYNEQTAWFEPLPESDYSTSDDELRIALEEYNATTEDKYRLDLTSSSLNEVLLDITEATGRYYAKGKGIVNLPRQVGRSAGDYAEAIGPWLDLIPSDNGLSLLSAGLKAILNITKKNAENRHKILDAFGKIPDVIAQTQKQRNVFIEVPKLGDEAIALYKVLVRCLAHLIAILNPSKFKDSFREQAKRVGKKLVPYHTASDVDRLLGEVEASIRKFSQFLQLVRDEYLLEIHENGERLLSQGSSIHTNTEHIEGKIDHMQHDINSLIKISKENVRKQQLTYVYAVSSQNLLLESLRSDSSMANAPLACTPYISQQPNSQSFLSGTELFHALRVNVNEPSEDVDYILKRLGQFDVAAQAQAQQLLSSEAFLQWIKSPLPQTLLVKGNYNMTGPGRISALSELCATLSLNISKNTNYIVLRTFCGLHEAPNHQNAGPNWLIRSLITQLLLSGTVSHLVHIDTRAFAESIKSHALRDLCSLFRQLIEQLPKEATVICIIDGVSGFESETWRADLFDVLYILNQTVLNQYLKPSFKLLLTTPFSHTMFIESSSIWFHYTVNLLPMRPAGGREISERGLVPGRSLEEYRARMAGYQENNLDSYDDSDDKDGDIFW</sequence>
<evidence type="ECO:0000313" key="4">
    <source>
        <dbReference type="Proteomes" id="UP000184499"/>
    </source>
</evidence>
<evidence type="ECO:0000256" key="1">
    <source>
        <dbReference type="ARBA" id="ARBA00022737"/>
    </source>
</evidence>
<dbReference type="PANTHER" id="PTHR40619">
    <property type="entry name" value="FUNGAL STAND N-TERMINAL GOODBYE DOMAIN-CONTAINING PROTEIN"/>
    <property type="match status" value="1"/>
</dbReference>
<dbReference type="STRING" id="767769.A0A1L9UBD0"/>
<feature type="domain" description="Nephrocystin 3-like N-terminal" evidence="2">
    <location>
        <begin position="399"/>
        <end position="574"/>
    </location>
</feature>